<organism evidence="1 2">
    <name type="scientific">Sodalis glossinidius (strain morsitans)</name>
    <dbReference type="NCBI Taxonomy" id="343509"/>
    <lineage>
        <taxon>Bacteria</taxon>
        <taxon>Pseudomonadati</taxon>
        <taxon>Pseudomonadota</taxon>
        <taxon>Gammaproteobacteria</taxon>
        <taxon>Enterobacterales</taxon>
        <taxon>Bruguierivoracaceae</taxon>
        <taxon>Sodalis</taxon>
    </lineage>
</organism>
<protein>
    <submittedName>
        <fullName evidence="1">Uncharacterized protein</fullName>
    </submittedName>
</protein>
<dbReference type="Proteomes" id="UP000245838">
    <property type="component" value="Chromosome sggmmb4_Chromosome"/>
</dbReference>
<sequence length="62" mass="7218">MRLRTLNTFNRLHMPINIKLELVQAGIMLKMKFMSLRVLKYQQRLVGRISGNQQHAIIAIGL</sequence>
<dbReference type="EMBL" id="LN854557">
    <property type="protein sequence ID" value="CRL43884.1"/>
    <property type="molecule type" value="Genomic_DNA"/>
</dbReference>
<name>A0A193QFD6_SODGM</name>
<evidence type="ECO:0000313" key="1">
    <source>
        <dbReference type="EMBL" id="CRL43884.1"/>
    </source>
</evidence>
<reference evidence="1 2" key="1">
    <citation type="submission" date="2015-05" db="EMBL/GenBank/DDBJ databases">
        <authorList>
            <person name="Goodhead I."/>
        </authorList>
    </citation>
    <scope>NUCLEOTIDE SEQUENCE [LARGE SCALE GENOMIC DNA]</scope>
    <source>
        <strain evidence="2">morsitans</strain>
    </source>
</reference>
<accession>A0A193QFD6</accession>
<evidence type="ECO:0000313" key="2">
    <source>
        <dbReference type="Proteomes" id="UP000245838"/>
    </source>
</evidence>
<dbReference type="AlphaFoldDB" id="A0A193QFD6"/>
<proteinExistence type="predicted"/>
<gene>
    <name evidence="1" type="ORF">SGGMMB4_00607</name>
</gene>